<dbReference type="InterPro" id="IPR035849">
    <property type="entry name" value="Fes/Fps/Fer_SH2"/>
</dbReference>
<dbReference type="GO" id="GO:0005524">
    <property type="term" value="F:ATP binding"/>
    <property type="evidence" value="ECO:0007669"/>
    <property type="project" value="UniProtKB-UniRule"/>
</dbReference>
<evidence type="ECO:0000256" key="9">
    <source>
        <dbReference type="ARBA" id="ARBA00022999"/>
    </source>
</evidence>
<proteinExistence type="inferred from homology"/>
<keyword evidence="3" id="KW-1003">Cell membrane</keyword>
<sequence>MMVFESATTPKASTSVSGSSAPPETQRSSSGSRHSRSKKMIIRRRSSRGIGTGSIMSLKPTTSQSTLSSSPSECHLESTHETGPSQSLRGKKLIQILSEEAGGTARQIEDESFYHGFMSDDECKSLLTNAGDFLIRRTEIEGEMQYVVTVLPENSKEITNFVIRKTRSKHLYYVYKYAFKTISDLIAYHKRMKKPLNVENVCIVRGIGRSDWQLAHEQIERNRKLGEGAFGEVWEGTLNLGVFRGSIPVAVKILHSANISKDERIKFLREANVMLKLNHPNIIKFYGVATLKDPIMIVMELASGGSLLARVQNTKRPPTEMDKIRYCAEASSGLAYLETVQIIHRDIAARNCLLSADDEIKLSDFGLSLLGINYRERSMKNVPVRWLSPETLKHGYFSSKTDVWSFGITIWEIYSGGQEPYAEVEDNKELRRGVIDQRLKICSPFGMPPMMQQIMFSCLAYDPENRPTFRELNAKLSAIRSNTISHIKFSSKIKGLFGF</sequence>
<dbReference type="SUPFAM" id="SSF56112">
    <property type="entry name" value="Protein kinase-like (PK-like)"/>
    <property type="match status" value="1"/>
</dbReference>
<keyword evidence="10" id="KW-0472">Membrane</keyword>
<dbReference type="EC" id="2.7.10.2" evidence="16"/>
<evidence type="ECO:0000259" key="19">
    <source>
        <dbReference type="PROSITE" id="PS50011"/>
    </source>
</evidence>
<keyword evidence="9 14" id="KW-0727">SH2 domain</keyword>
<comment type="similarity">
    <text evidence="13">Belongs to the protein kinase superfamily. Tyr protein kinase family. Fes/fps subfamily.</text>
</comment>
<evidence type="ECO:0000256" key="3">
    <source>
        <dbReference type="ARBA" id="ARBA00022475"/>
    </source>
</evidence>
<dbReference type="InterPro" id="IPR036860">
    <property type="entry name" value="SH2_dom_sf"/>
</dbReference>
<dbReference type="SMART" id="SM00219">
    <property type="entry name" value="TyrKc"/>
    <property type="match status" value="1"/>
</dbReference>
<dbReference type="GO" id="GO:0004715">
    <property type="term" value="F:non-membrane spanning protein tyrosine kinase activity"/>
    <property type="evidence" value="ECO:0007669"/>
    <property type="project" value="UniProtKB-EC"/>
</dbReference>
<evidence type="ECO:0000256" key="5">
    <source>
        <dbReference type="ARBA" id="ARBA00022679"/>
    </source>
</evidence>
<dbReference type="Proteomes" id="UP000242913">
    <property type="component" value="Unassembled WGS sequence"/>
</dbReference>
<feature type="compositionally biased region" description="Polar residues" evidence="17">
    <location>
        <begin position="1"/>
        <end position="26"/>
    </location>
</feature>
<keyword evidence="21" id="KW-1185">Reference proteome</keyword>
<dbReference type="FunFam" id="3.30.200.20:FF:000194">
    <property type="entry name" value="protein-tyrosine kinase 2-beta isoform X1"/>
    <property type="match status" value="1"/>
</dbReference>
<comment type="catalytic activity">
    <reaction evidence="12 16">
        <text>L-tyrosyl-[protein] + ATP = O-phospho-L-tyrosyl-[protein] + ADP + H(+)</text>
        <dbReference type="Rhea" id="RHEA:10596"/>
        <dbReference type="Rhea" id="RHEA-COMP:10136"/>
        <dbReference type="Rhea" id="RHEA-COMP:20101"/>
        <dbReference type="ChEBI" id="CHEBI:15378"/>
        <dbReference type="ChEBI" id="CHEBI:30616"/>
        <dbReference type="ChEBI" id="CHEBI:46858"/>
        <dbReference type="ChEBI" id="CHEBI:61978"/>
        <dbReference type="ChEBI" id="CHEBI:456216"/>
        <dbReference type="EC" id="2.7.10.2"/>
    </reaction>
</comment>
<dbReference type="OrthoDB" id="546826at2759"/>
<dbReference type="InterPro" id="IPR001245">
    <property type="entry name" value="Ser-Thr/Tyr_kinase_cat_dom"/>
</dbReference>
<dbReference type="InterPro" id="IPR000980">
    <property type="entry name" value="SH2"/>
</dbReference>
<evidence type="ECO:0000313" key="21">
    <source>
        <dbReference type="Proteomes" id="UP000242913"/>
    </source>
</evidence>
<dbReference type="AlphaFoldDB" id="A0A238BW59"/>
<feature type="compositionally biased region" description="Low complexity" evidence="17">
    <location>
        <begin position="53"/>
        <end position="72"/>
    </location>
</feature>
<dbReference type="SUPFAM" id="SSF55550">
    <property type="entry name" value="SH2 domain"/>
    <property type="match status" value="1"/>
</dbReference>
<evidence type="ECO:0000256" key="4">
    <source>
        <dbReference type="ARBA" id="ARBA00022490"/>
    </source>
</evidence>
<evidence type="ECO:0000256" key="1">
    <source>
        <dbReference type="ARBA" id="ARBA00004202"/>
    </source>
</evidence>
<evidence type="ECO:0000256" key="16">
    <source>
        <dbReference type="RuleBase" id="RU362096"/>
    </source>
</evidence>
<dbReference type="PANTHER" id="PTHR24418">
    <property type="entry name" value="TYROSINE-PROTEIN KINASE"/>
    <property type="match status" value="1"/>
</dbReference>
<dbReference type="InterPro" id="IPR008266">
    <property type="entry name" value="Tyr_kinase_AS"/>
</dbReference>
<dbReference type="PROSITE" id="PS50001">
    <property type="entry name" value="SH2"/>
    <property type="match status" value="1"/>
</dbReference>
<dbReference type="InterPro" id="IPR011009">
    <property type="entry name" value="Kinase-like_dom_sf"/>
</dbReference>
<feature type="binding site" evidence="15">
    <location>
        <position position="252"/>
    </location>
    <ligand>
        <name>ATP</name>
        <dbReference type="ChEBI" id="CHEBI:30616"/>
    </ligand>
</feature>
<protein>
    <recommendedName>
        <fullName evidence="16">Tyrosine-protein kinase</fullName>
        <ecNumber evidence="16">2.7.10.2</ecNumber>
    </recommendedName>
</protein>
<feature type="region of interest" description="Disordered" evidence="17">
    <location>
        <begin position="1"/>
        <end position="90"/>
    </location>
</feature>
<dbReference type="InterPro" id="IPR017441">
    <property type="entry name" value="Protein_kinase_ATP_BS"/>
</dbReference>
<dbReference type="SMART" id="SM00252">
    <property type="entry name" value="SH2"/>
    <property type="match status" value="1"/>
</dbReference>
<keyword evidence="7 16" id="KW-0418">Kinase</keyword>
<evidence type="ECO:0000256" key="17">
    <source>
        <dbReference type="SAM" id="MobiDB-lite"/>
    </source>
</evidence>
<dbReference type="CDD" id="cd10361">
    <property type="entry name" value="SH2_Fps_family"/>
    <property type="match status" value="1"/>
</dbReference>
<evidence type="ECO:0000256" key="13">
    <source>
        <dbReference type="ARBA" id="ARBA00061333"/>
    </source>
</evidence>
<evidence type="ECO:0000256" key="11">
    <source>
        <dbReference type="ARBA" id="ARBA00023137"/>
    </source>
</evidence>
<dbReference type="InterPro" id="IPR000719">
    <property type="entry name" value="Prot_kinase_dom"/>
</dbReference>
<dbReference type="Gene3D" id="3.30.505.10">
    <property type="entry name" value="SH2 domain"/>
    <property type="match status" value="1"/>
</dbReference>
<accession>A0A238BW59</accession>
<dbReference type="PROSITE" id="PS00107">
    <property type="entry name" value="PROTEIN_KINASE_ATP"/>
    <property type="match status" value="1"/>
</dbReference>
<keyword evidence="5 16" id="KW-0808">Transferase</keyword>
<evidence type="ECO:0000256" key="10">
    <source>
        <dbReference type="ARBA" id="ARBA00023136"/>
    </source>
</evidence>
<dbReference type="Pfam" id="PF00017">
    <property type="entry name" value="SH2"/>
    <property type="match status" value="1"/>
</dbReference>
<feature type="compositionally biased region" description="Basic residues" evidence="17">
    <location>
        <begin position="33"/>
        <end position="47"/>
    </location>
</feature>
<feature type="domain" description="Protein kinase" evidence="19">
    <location>
        <begin position="219"/>
        <end position="489"/>
    </location>
</feature>
<evidence type="ECO:0000256" key="15">
    <source>
        <dbReference type="PROSITE-ProRule" id="PRU10141"/>
    </source>
</evidence>
<dbReference type="InterPro" id="IPR050198">
    <property type="entry name" value="Non-receptor_tyrosine_kinases"/>
</dbReference>
<keyword evidence="8 15" id="KW-0067">ATP-binding</keyword>
<keyword evidence="4" id="KW-0963">Cytoplasm</keyword>
<comment type="subcellular location">
    <subcellularLocation>
        <location evidence="1">Cell membrane</location>
        <topology evidence="1">Peripheral membrane protein</topology>
    </subcellularLocation>
    <subcellularLocation>
        <location evidence="2">Cytoplasm</location>
    </subcellularLocation>
</comment>
<dbReference type="PRINTS" id="PR00109">
    <property type="entry name" value="TYRKINASE"/>
</dbReference>
<dbReference type="GO" id="GO:0005886">
    <property type="term" value="C:plasma membrane"/>
    <property type="evidence" value="ECO:0007669"/>
    <property type="project" value="UniProtKB-SubCell"/>
</dbReference>
<evidence type="ECO:0000256" key="8">
    <source>
        <dbReference type="ARBA" id="ARBA00022840"/>
    </source>
</evidence>
<keyword evidence="6 15" id="KW-0547">Nucleotide-binding</keyword>
<dbReference type="Gene3D" id="3.30.200.20">
    <property type="entry name" value="Phosphorylase Kinase, domain 1"/>
    <property type="match status" value="1"/>
</dbReference>
<evidence type="ECO:0000313" key="20">
    <source>
        <dbReference type="EMBL" id="OZC09502.1"/>
    </source>
</evidence>
<organism evidence="20 21">
    <name type="scientific">Onchocerca flexuosa</name>
    <dbReference type="NCBI Taxonomy" id="387005"/>
    <lineage>
        <taxon>Eukaryota</taxon>
        <taxon>Metazoa</taxon>
        <taxon>Ecdysozoa</taxon>
        <taxon>Nematoda</taxon>
        <taxon>Chromadorea</taxon>
        <taxon>Rhabditida</taxon>
        <taxon>Spirurina</taxon>
        <taxon>Spiruromorpha</taxon>
        <taxon>Filarioidea</taxon>
        <taxon>Onchocercidae</taxon>
        <taxon>Onchocerca</taxon>
    </lineage>
</organism>
<dbReference type="CDD" id="cd00192">
    <property type="entry name" value="PTKc"/>
    <property type="match status" value="1"/>
</dbReference>
<name>A0A238BW59_9BILA</name>
<evidence type="ECO:0000256" key="2">
    <source>
        <dbReference type="ARBA" id="ARBA00004496"/>
    </source>
</evidence>
<evidence type="ECO:0000256" key="14">
    <source>
        <dbReference type="PROSITE-ProRule" id="PRU00191"/>
    </source>
</evidence>
<dbReference type="PROSITE" id="PS00109">
    <property type="entry name" value="PROTEIN_KINASE_TYR"/>
    <property type="match status" value="1"/>
</dbReference>
<dbReference type="PROSITE" id="PS50011">
    <property type="entry name" value="PROTEIN_KINASE_DOM"/>
    <property type="match status" value="1"/>
</dbReference>
<evidence type="ECO:0000256" key="7">
    <source>
        <dbReference type="ARBA" id="ARBA00022777"/>
    </source>
</evidence>
<gene>
    <name evidence="20" type="ORF">X798_03459</name>
</gene>
<evidence type="ECO:0000256" key="12">
    <source>
        <dbReference type="ARBA" id="ARBA00051245"/>
    </source>
</evidence>
<dbReference type="InterPro" id="IPR020635">
    <property type="entry name" value="Tyr_kinase_cat_dom"/>
</dbReference>
<reference evidence="20 21" key="1">
    <citation type="submission" date="2015-12" db="EMBL/GenBank/DDBJ databases">
        <title>Draft genome of the nematode, Onchocerca flexuosa.</title>
        <authorList>
            <person name="Mitreva M."/>
        </authorList>
    </citation>
    <scope>NUCLEOTIDE SEQUENCE [LARGE SCALE GENOMIC DNA]</scope>
    <source>
        <strain evidence="20">Red Deer</strain>
    </source>
</reference>
<feature type="domain" description="SH2" evidence="18">
    <location>
        <begin position="113"/>
        <end position="191"/>
    </location>
</feature>
<dbReference type="Pfam" id="PF07714">
    <property type="entry name" value="PK_Tyr_Ser-Thr"/>
    <property type="match status" value="1"/>
</dbReference>
<dbReference type="GO" id="GO:0005737">
    <property type="term" value="C:cytoplasm"/>
    <property type="evidence" value="ECO:0007669"/>
    <property type="project" value="UniProtKB-SubCell"/>
</dbReference>
<evidence type="ECO:0000259" key="18">
    <source>
        <dbReference type="PROSITE" id="PS50001"/>
    </source>
</evidence>
<evidence type="ECO:0000256" key="6">
    <source>
        <dbReference type="ARBA" id="ARBA00022741"/>
    </source>
</evidence>
<dbReference type="EMBL" id="KZ269993">
    <property type="protein sequence ID" value="OZC09502.1"/>
    <property type="molecule type" value="Genomic_DNA"/>
</dbReference>
<dbReference type="Gene3D" id="1.10.510.10">
    <property type="entry name" value="Transferase(Phosphotransferase) domain 1"/>
    <property type="match status" value="1"/>
</dbReference>
<keyword evidence="11 16" id="KW-0829">Tyrosine-protein kinase</keyword>